<protein>
    <submittedName>
        <fullName evidence="1">Uncharacterized protein</fullName>
    </submittedName>
</protein>
<dbReference type="EMBL" id="HACM01006794">
    <property type="protein sequence ID" value="CRZ07236.1"/>
    <property type="molecule type" value="Transcribed_RNA"/>
</dbReference>
<dbReference type="AlphaFoldDB" id="A0A0H5QZU9"/>
<dbReference type="EMBL" id="HACM01006797">
    <property type="protein sequence ID" value="CRZ07239.1"/>
    <property type="molecule type" value="Transcribed_RNA"/>
</dbReference>
<reference evidence="1" key="1">
    <citation type="submission" date="2015-04" db="EMBL/GenBank/DDBJ databases">
        <title>The genome sequence of the plant pathogenic Rhizarian Plasmodiophora brassicae reveals insights in its biotrophic life cycle and the origin of chitin synthesis.</title>
        <authorList>
            <person name="Schwelm A."/>
            <person name="Fogelqvist J."/>
            <person name="Knaust A."/>
            <person name="Julke S."/>
            <person name="Lilja T."/>
            <person name="Dhandapani V."/>
            <person name="Bonilla-Rosso G."/>
            <person name="Karlsson M."/>
            <person name="Shevchenko A."/>
            <person name="Choi S.R."/>
            <person name="Kim H.G."/>
            <person name="Park J.Y."/>
            <person name="Lim Y.P."/>
            <person name="Ludwig-Muller J."/>
            <person name="Dixelius C."/>
        </authorList>
    </citation>
    <scope>NUCLEOTIDE SEQUENCE</scope>
    <source>
        <tissue evidence="1">Potato root galls</tissue>
    </source>
</reference>
<proteinExistence type="predicted"/>
<organism evidence="1">
    <name type="scientific">Spongospora subterranea</name>
    <dbReference type="NCBI Taxonomy" id="70186"/>
    <lineage>
        <taxon>Eukaryota</taxon>
        <taxon>Sar</taxon>
        <taxon>Rhizaria</taxon>
        <taxon>Endomyxa</taxon>
        <taxon>Phytomyxea</taxon>
        <taxon>Plasmodiophorida</taxon>
        <taxon>Plasmodiophoridae</taxon>
        <taxon>Spongospora</taxon>
    </lineage>
</organism>
<accession>A0A0H5QZU9</accession>
<name>A0A0H5QZU9_9EUKA</name>
<sequence length="102" mass="11450">MWQTKMQMIAYFPIFPNSIGFFKTMDSRKCWIQLTGESQTAGTVISLKAFDLTHSRKSCNEIVSLVARKKQKLTAEVLRACTQTGDGAGKIRAPVSTKVQHR</sequence>
<evidence type="ECO:0000313" key="1">
    <source>
        <dbReference type="EMBL" id="CRZ07236.1"/>
    </source>
</evidence>